<dbReference type="Gene3D" id="1.10.10.10">
    <property type="entry name" value="Winged helix-like DNA-binding domain superfamily/Winged helix DNA-binding domain"/>
    <property type="match status" value="1"/>
</dbReference>
<sequence length="162" mass="18418">MDVFLRKAVEQMDESIFDRALDQQLCFEVYRASNGFSKMYGRALKPFQLTFPQYLVLLALWDADGVLIKNIGERLGMGIGTLNPIMTRLEKQDWIKKTPSLGDKRSVIVSLTEKGKRSKRDIALSILKEISICNFTGIEGETLMKQLKILNRAFAAMEGRPQ</sequence>
<comment type="subcellular location">
    <subcellularLocation>
        <location evidence="1">Cytoplasm</location>
    </subcellularLocation>
</comment>
<dbReference type="AlphaFoldDB" id="A0A143Y6M7"/>
<dbReference type="InterPro" id="IPR023187">
    <property type="entry name" value="Tscrpt_reg_MarR-type_CS"/>
</dbReference>
<evidence type="ECO:0000313" key="11">
    <source>
        <dbReference type="EMBL" id="CZQ83107.1"/>
    </source>
</evidence>
<dbReference type="InterPro" id="IPR000835">
    <property type="entry name" value="HTH_MarR-typ"/>
</dbReference>
<organism evidence="11 12">
    <name type="scientific">Trichococcus palustris</name>
    <dbReference type="NCBI Taxonomy" id="140314"/>
    <lineage>
        <taxon>Bacteria</taxon>
        <taxon>Bacillati</taxon>
        <taxon>Bacillota</taxon>
        <taxon>Bacilli</taxon>
        <taxon>Lactobacillales</taxon>
        <taxon>Carnobacteriaceae</taxon>
        <taxon>Trichococcus</taxon>
    </lineage>
</organism>
<dbReference type="Pfam" id="PF22381">
    <property type="entry name" value="Staph_reg_Sar_Rot"/>
    <property type="match status" value="1"/>
</dbReference>
<dbReference type="PANTHER" id="PTHR42756:SF1">
    <property type="entry name" value="TRANSCRIPTIONAL REPRESSOR OF EMRAB OPERON"/>
    <property type="match status" value="1"/>
</dbReference>
<dbReference type="Proteomes" id="UP000242754">
    <property type="component" value="Unassembled WGS sequence"/>
</dbReference>
<dbReference type="InterPro" id="IPR036388">
    <property type="entry name" value="WH-like_DNA-bd_sf"/>
</dbReference>
<reference evidence="11 12" key="1">
    <citation type="submission" date="2016-02" db="EMBL/GenBank/DDBJ databases">
        <authorList>
            <person name="Wen L."/>
            <person name="He K."/>
            <person name="Yang H."/>
        </authorList>
    </citation>
    <scope>NUCLEOTIDE SEQUENCE [LARGE SCALE GENOMIC DNA]</scope>
    <source>
        <strain evidence="11">Trichococcus palustris</strain>
    </source>
</reference>
<evidence type="ECO:0000256" key="9">
    <source>
        <dbReference type="ARBA" id="ARBA00047207"/>
    </source>
</evidence>
<evidence type="ECO:0000256" key="5">
    <source>
        <dbReference type="ARBA" id="ARBA00023163"/>
    </source>
</evidence>
<evidence type="ECO:0000256" key="1">
    <source>
        <dbReference type="ARBA" id="ARBA00004496"/>
    </source>
</evidence>
<dbReference type="InterPro" id="IPR036390">
    <property type="entry name" value="WH_DNA-bd_sf"/>
</dbReference>
<comment type="similarity">
    <text evidence="7">Belongs to the SarZ family.</text>
</comment>
<keyword evidence="4" id="KW-0238">DNA-binding</keyword>
<evidence type="ECO:0000256" key="8">
    <source>
        <dbReference type="ARBA" id="ARBA00047188"/>
    </source>
</evidence>
<evidence type="ECO:0000256" key="4">
    <source>
        <dbReference type="ARBA" id="ARBA00023125"/>
    </source>
</evidence>
<accession>A0A143Y6M7</accession>
<dbReference type="SMART" id="SM00347">
    <property type="entry name" value="HTH_MARR"/>
    <property type="match status" value="1"/>
</dbReference>
<keyword evidence="5" id="KW-0804">Transcription</keyword>
<dbReference type="PROSITE" id="PS50995">
    <property type="entry name" value="HTH_MARR_2"/>
    <property type="match status" value="1"/>
</dbReference>
<evidence type="ECO:0000256" key="3">
    <source>
        <dbReference type="ARBA" id="ARBA00023026"/>
    </source>
</evidence>
<evidence type="ECO:0000256" key="7">
    <source>
        <dbReference type="ARBA" id="ARBA00046337"/>
    </source>
</evidence>
<gene>
    <name evidence="11" type="ORF">Tpal_399</name>
</gene>
<evidence type="ECO:0000256" key="6">
    <source>
        <dbReference type="ARBA" id="ARBA00040307"/>
    </source>
</evidence>
<evidence type="ECO:0000259" key="10">
    <source>
        <dbReference type="PROSITE" id="PS50995"/>
    </source>
</evidence>
<dbReference type="PANTHER" id="PTHR42756">
    <property type="entry name" value="TRANSCRIPTIONAL REGULATOR, MARR"/>
    <property type="match status" value="1"/>
</dbReference>
<proteinExistence type="inferred from homology"/>
<evidence type="ECO:0000313" key="12">
    <source>
        <dbReference type="Proteomes" id="UP000242754"/>
    </source>
</evidence>
<dbReference type="GO" id="GO:0003700">
    <property type="term" value="F:DNA-binding transcription factor activity"/>
    <property type="evidence" value="ECO:0007669"/>
    <property type="project" value="InterPro"/>
</dbReference>
<feature type="domain" description="HTH marR-type" evidence="10">
    <location>
        <begin position="22"/>
        <end position="152"/>
    </location>
</feature>
<evidence type="ECO:0000256" key="2">
    <source>
        <dbReference type="ARBA" id="ARBA00023015"/>
    </source>
</evidence>
<dbReference type="PROSITE" id="PS01117">
    <property type="entry name" value="HTH_MARR_1"/>
    <property type="match status" value="1"/>
</dbReference>
<dbReference type="GO" id="GO:0003677">
    <property type="term" value="F:DNA binding"/>
    <property type="evidence" value="ECO:0007669"/>
    <property type="project" value="UniProtKB-KW"/>
</dbReference>
<keyword evidence="3" id="KW-0843">Virulence</keyword>
<protein>
    <recommendedName>
        <fullName evidence="6">HTH-type transcriptional regulator MgrA</fullName>
    </recommendedName>
    <alternativeName>
        <fullName evidence="8">HTH-type transcriptional regulator SarZ</fullName>
    </alternativeName>
    <alternativeName>
        <fullName evidence="9">Staphylococcal accessory regulator Z</fullName>
    </alternativeName>
</protein>
<dbReference type="GO" id="GO:0005737">
    <property type="term" value="C:cytoplasm"/>
    <property type="evidence" value="ECO:0007669"/>
    <property type="project" value="UniProtKB-SubCell"/>
</dbReference>
<keyword evidence="12" id="KW-1185">Reference proteome</keyword>
<dbReference type="SUPFAM" id="SSF46785">
    <property type="entry name" value="Winged helix' DNA-binding domain"/>
    <property type="match status" value="1"/>
</dbReference>
<name>A0A143Y6M7_9LACT</name>
<keyword evidence="2" id="KW-0805">Transcription regulation</keyword>
<dbReference type="STRING" id="140314.SAMN04488076_103107"/>
<dbReference type="EMBL" id="FJNE01000001">
    <property type="protein sequence ID" value="CZQ83107.1"/>
    <property type="molecule type" value="Genomic_DNA"/>
</dbReference>
<dbReference type="InterPro" id="IPR055166">
    <property type="entry name" value="Transc_reg_Sar_Rot_HTH"/>
</dbReference>